<feature type="compositionally biased region" description="Basic residues" evidence="1">
    <location>
        <begin position="83"/>
        <end position="93"/>
    </location>
</feature>
<dbReference type="Proteomes" id="UP000287651">
    <property type="component" value="Unassembled WGS sequence"/>
</dbReference>
<gene>
    <name evidence="2" type="ORF">B296_00022527</name>
</gene>
<organism evidence="2 3">
    <name type="scientific">Ensete ventricosum</name>
    <name type="common">Abyssinian banana</name>
    <name type="synonym">Musa ensete</name>
    <dbReference type="NCBI Taxonomy" id="4639"/>
    <lineage>
        <taxon>Eukaryota</taxon>
        <taxon>Viridiplantae</taxon>
        <taxon>Streptophyta</taxon>
        <taxon>Embryophyta</taxon>
        <taxon>Tracheophyta</taxon>
        <taxon>Spermatophyta</taxon>
        <taxon>Magnoliopsida</taxon>
        <taxon>Liliopsida</taxon>
        <taxon>Zingiberales</taxon>
        <taxon>Musaceae</taxon>
        <taxon>Ensete</taxon>
    </lineage>
</organism>
<feature type="region of interest" description="Disordered" evidence="1">
    <location>
        <begin position="65"/>
        <end position="96"/>
    </location>
</feature>
<evidence type="ECO:0000256" key="1">
    <source>
        <dbReference type="SAM" id="MobiDB-lite"/>
    </source>
</evidence>
<dbReference type="AlphaFoldDB" id="A0A427ANQ9"/>
<evidence type="ECO:0000313" key="2">
    <source>
        <dbReference type="EMBL" id="RRT77855.1"/>
    </source>
</evidence>
<name>A0A427ANQ9_ENSVE</name>
<protein>
    <submittedName>
        <fullName evidence="2">Uncharacterized protein</fullName>
    </submittedName>
</protein>
<accession>A0A427ANQ9</accession>
<dbReference type="EMBL" id="AMZH03001820">
    <property type="protein sequence ID" value="RRT77855.1"/>
    <property type="molecule type" value="Genomic_DNA"/>
</dbReference>
<comment type="caution">
    <text evidence="2">The sequence shown here is derived from an EMBL/GenBank/DDBJ whole genome shotgun (WGS) entry which is preliminary data.</text>
</comment>
<proteinExistence type="predicted"/>
<evidence type="ECO:0000313" key="3">
    <source>
        <dbReference type="Proteomes" id="UP000287651"/>
    </source>
</evidence>
<feature type="compositionally biased region" description="Basic and acidic residues" evidence="1">
    <location>
        <begin position="73"/>
        <end position="82"/>
    </location>
</feature>
<reference evidence="2 3" key="1">
    <citation type="journal article" date="2014" name="Agronomy (Basel)">
        <title>A Draft Genome Sequence for Ensete ventricosum, the Drought-Tolerant Tree Against Hunger.</title>
        <authorList>
            <person name="Harrison J."/>
            <person name="Moore K.A."/>
            <person name="Paszkiewicz K."/>
            <person name="Jones T."/>
            <person name="Grant M."/>
            <person name="Ambacheew D."/>
            <person name="Muzemil S."/>
            <person name="Studholme D.J."/>
        </authorList>
    </citation>
    <scope>NUCLEOTIDE SEQUENCE [LARGE SCALE GENOMIC DNA]</scope>
</reference>
<sequence>MHHLYTDTYMPSHRFKYALMPTSERNVMQEFFADITSTSSACGAPVPGGYGRRRAQVGVGRVHGPVASAGAEQGKETNENKKRRETRKGGGRHGFKDSHCPNLFVATGIYLIKRLF</sequence>